<comment type="catalytic activity">
    <reaction evidence="5">
        <text>cytidine + ATP = CMP + ADP + H(+)</text>
        <dbReference type="Rhea" id="RHEA:24674"/>
        <dbReference type="ChEBI" id="CHEBI:15378"/>
        <dbReference type="ChEBI" id="CHEBI:17562"/>
        <dbReference type="ChEBI" id="CHEBI:30616"/>
        <dbReference type="ChEBI" id="CHEBI:60377"/>
        <dbReference type="ChEBI" id="CHEBI:456216"/>
        <dbReference type="EC" id="2.7.1.48"/>
    </reaction>
</comment>
<keyword evidence="5" id="KW-0963">Cytoplasm</keyword>
<dbReference type="PANTHER" id="PTHR10285">
    <property type="entry name" value="URIDINE KINASE"/>
    <property type="match status" value="1"/>
</dbReference>
<comment type="similarity">
    <text evidence="5">Belongs to the uridine kinase family.</text>
</comment>
<evidence type="ECO:0000256" key="5">
    <source>
        <dbReference type="RuleBase" id="RU003825"/>
    </source>
</evidence>
<dbReference type="OrthoDB" id="9777642at2"/>
<comment type="catalytic activity">
    <reaction evidence="5">
        <text>uridine + ATP = UMP + ADP + H(+)</text>
        <dbReference type="Rhea" id="RHEA:16825"/>
        <dbReference type="ChEBI" id="CHEBI:15378"/>
        <dbReference type="ChEBI" id="CHEBI:16704"/>
        <dbReference type="ChEBI" id="CHEBI:30616"/>
        <dbReference type="ChEBI" id="CHEBI:57865"/>
        <dbReference type="ChEBI" id="CHEBI:456216"/>
        <dbReference type="EC" id="2.7.1.48"/>
    </reaction>
</comment>
<evidence type="ECO:0000313" key="7">
    <source>
        <dbReference type="EMBL" id="RBP53364.1"/>
    </source>
</evidence>
<dbReference type="GO" id="GO:0005737">
    <property type="term" value="C:cytoplasm"/>
    <property type="evidence" value="ECO:0007669"/>
    <property type="project" value="UniProtKB-SubCell"/>
</dbReference>
<keyword evidence="5" id="KW-0067">ATP-binding</keyword>
<evidence type="ECO:0000256" key="3">
    <source>
        <dbReference type="ARBA" id="ARBA00022741"/>
    </source>
</evidence>
<feature type="domain" description="Phosphoribulokinase/uridine kinase" evidence="6">
    <location>
        <begin position="5"/>
        <end position="194"/>
    </location>
</feature>
<keyword evidence="3 5" id="KW-0547">Nucleotide-binding</keyword>
<dbReference type="InterPro" id="IPR027417">
    <property type="entry name" value="P-loop_NTPase"/>
</dbReference>
<accession>A0A395JNZ4</accession>
<comment type="pathway">
    <text evidence="5">Pyrimidine metabolism; CTP biosynthesis via salvage pathway; CTP from cytidine: step 1/3.</text>
</comment>
<dbReference type="PRINTS" id="PR00988">
    <property type="entry name" value="URIDINKINASE"/>
</dbReference>
<dbReference type="CDD" id="cd02023">
    <property type="entry name" value="UMPK"/>
    <property type="match status" value="1"/>
</dbReference>
<keyword evidence="8" id="KW-1185">Reference proteome</keyword>
<dbReference type="GO" id="GO:0005524">
    <property type="term" value="F:ATP binding"/>
    <property type="evidence" value="ECO:0007669"/>
    <property type="project" value="UniProtKB-KW"/>
</dbReference>
<dbReference type="GO" id="GO:0004849">
    <property type="term" value="F:uridine kinase activity"/>
    <property type="evidence" value="ECO:0007669"/>
    <property type="project" value="UniProtKB-EC"/>
</dbReference>
<evidence type="ECO:0000256" key="2">
    <source>
        <dbReference type="ARBA" id="ARBA00022679"/>
    </source>
</evidence>
<dbReference type="EC" id="2.7.1.48" evidence="5"/>
<dbReference type="UniPathway" id="UPA00579">
    <property type="reaction ID" value="UER00640"/>
</dbReference>
<dbReference type="SUPFAM" id="SSF52540">
    <property type="entry name" value="P-loop containing nucleoside triphosphate hydrolases"/>
    <property type="match status" value="1"/>
</dbReference>
<evidence type="ECO:0000259" key="6">
    <source>
        <dbReference type="Pfam" id="PF00485"/>
    </source>
</evidence>
<dbReference type="GO" id="GO:0043771">
    <property type="term" value="F:cytidine kinase activity"/>
    <property type="evidence" value="ECO:0007669"/>
    <property type="project" value="RHEA"/>
</dbReference>
<keyword evidence="4 5" id="KW-0418">Kinase</keyword>
<dbReference type="NCBIfam" id="NF004018">
    <property type="entry name" value="PRK05480.1"/>
    <property type="match status" value="1"/>
</dbReference>
<dbReference type="EMBL" id="QNRT01000001">
    <property type="protein sequence ID" value="RBP53364.1"/>
    <property type="molecule type" value="Genomic_DNA"/>
</dbReference>
<dbReference type="InterPro" id="IPR000764">
    <property type="entry name" value="Uridine_kinase-like"/>
</dbReference>
<protein>
    <recommendedName>
        <fullName evidence="5">Uridine kinase</fullName>
        <ecNumber evidence="5">2.7.1.48</ecNumber>
    </recommendedName>
</protein>
<evidence type="ECO:0000256" key="1">
    <source>
        <dbReference type="ARBA" id="ARBA00004690"/>
    </source>
</evidence>
<evidence type="ECO:0000256" key="4">
    <source>
        <dbReference type="ARBA" id="ARBA00022777"/>
    </source>
</evidence>
<gene>
    <name evidence="7" type="ORF">DFR28_101750</name>
</gene>
<reference evidence="7 8" key="1">
    <citation type="submission" date="2018-06" db="EMBL/GenBank/DDBJ databases">
        <title>Genomic Encyclopedia of Type Strains, Phase IV (KMG-IV): sequencing the most valuable type-strain genomes for metagenomic binning, comparative biology and taxonomic classification.</title>
        <authorList>
            <person name="Goeker M."/>
        </authorList>
    </citation>
    <scope>NUCLEOTIDE SEQUENCE [LARGE SCALE GENOMIC DNA]</scope>
    <source>
        <strain evidence="7 8">DSM 24032</strain>
    </source>
</reference>
<comment type="subcellular location">
    <subcellularLocation>
        <location evidence="5">Cytoplasm</location>
    </subcellularLocation>
</comment>
<dbReference type="GO" id="GO:0044206">
    <property type="term" value="P:UMP salvage"/>
    <property type="evidence" value="ECO:0007669"/>
    <property type="project" value="UniProtKB-UniPathway"/>
</dbReference>
<dbReference type="FunCoup" id="A0A395JNZ4">
    <property type="interactions" value="420"/>
</dbReference>
<keyword evidence="2 5" id="KW-0808">Transferase</keyword>
<dbReference type="AlphaFoldDB" id="A0A395JNZ4"/>
<comment type="pathway">
    <text evidence="1 5">Pyrimidine metabolism; UMP biosynthesis via salvage pathway; UMP from uridine: step 1/1.</text>
</comment>
<dbReference type="RefSeq" id="WP_113952942.1">
    <property type="nucleotide sequence ID" value="NZ_QNRT01000001.1"/>
</dbReference>
<dbReference type="NCBIfam" id="TIGR00235">
    <property type="entry name" value="udk"/>
    <property type="match status" value="1"/>
</dbReference>
<dbReference type="InParanoid" id="A0A395JNZ4"/>
<organism evidence="7 8">
    <name type="scientific">Arenicella xantha</name>
    <dbReference type="NCBI Taxonomy" id="644221"/>
    <lineage>
        <taxon>Bacteria</taxon>
        <taxon>Pseudomonadati</taxon>
        <taxon>Pseudomonadota</taxon>
        <taxon>Gammaproteobacteria</taxon>
        <taxon>Arenicellales</taxon>
        <taxon>Arenicellaceae</taxon>
        <taxon>Arenicella</taxon>
    </lineage>
</organism>
<dbReference type="Pfam" id="PF00485">
    <property type="entry name" value="PRK"/>
    <property type="match status" value="1"/>
</dbReference>
<dbReference type="InterPro" id="IPR006083">
    <property type="entry name" value="PRK/URK"/>
</dbReference>
<evidence type="ECO:0000313" key="8">
    <source>
        <dbReference type="Proteomes" id="UP000253083"/>
    </source>
</evidence>
<dbReference type="Proteomes" id="UP000253083">
    <property type="component" value="Unassembled WGS sequence"/>
</dbReference>
<proteinExistence type="inferred from homology"/>
<dbReference type="UniPathway" id="UPA00574">
    <property type="reaction ID" value="UER00637"/>
</dbReference>
<dbReference type="Gene3D" id="3.40.50.300">
    <property type="entry name" value="P-loop containing nucleotide triphosphate hydrolases"/>
    <property type="match status" value="1"/>
</dbReference>
<name>A0A395JNZ4_9GAMM</name>
<dbReference type="GO" id="GO:0044211">
    <property type="term" value="P:CTP salvage"/>
    <property type="evidence" value="ECO:0007669"/>
    <property type="project" value="UniProtKB-UniPathway"/>
</dbReference>
<sequence>MAQSIIAIVGASASGKTLFTQTVYNELSAELGGSSLAVLEEDAYYRDQSHLPVKLREKTNYDHPDAFEHDLLLSHLESLRAGEAIDVPIYDFTQHNRSLNTRRVPPAGVVIVEGILLLTNPALRDFFDIKAFIDTPLDVCLLRRIERDMRERGRSFDSIAEQYENTVRPMYYEFIEPCKQHADIVVTGGGKNRVAIDMVKHNIRSTLAN</sequence>
<comment type="caution">
    <text evidence="7">The sequence shown here is derived from an EMBL/GenBank/DDBJ whole genome shotgun (WGS) entry which is preliminary data.</text>
</comment>